<dbReference type="EMBL" id="SJOL01005072">
    <property type="protein sequence ID" value="TGZ70845.1"/>
    <property type="molecule type" value="Genomic_DNA"/>
</dbReference>
<dbReference type="Gene3D" id="1.10.720.30">
    <property type="entry name" value="SAP domain"/>
    <property type="match status" value="1"/>
</dbReference>
<dbReference type="OrthoDB" id="21006at2759"/>
<dbReference type="Proteomes" id="UP000308267">
    <property type="component" value="Unassembled WGS sequence"/>
</dbReference>
<dbReference type="AlphaFoldDB" id="A0A4S2M3I8"/>
<dbReference type="SUPFAM" id="SSF68906">
    <property type="entry name" value="SAP domain"/>
    <property type="match status" value="1"/>
</dbReference>
<proteinExistence type="predicted"/>
<accession>A0A4S2M3I8</accession>
<evidence type="ECO:0000313" key="2">
    <source>
        <dbReference type="Proteomes" id="UP000308267"/>
    </source>
</evidence>
<comment type="caution">
    <text evidence="1">The sequence shown here is derived from an EMBL/GenBank/DDBJ whole genome shotgun (WGS) entry which is preliminary data.</text>
</comment>
<evidence type="ECO:0008006" key="3">
    <source>
        <dbReference type="Google" id="ProtNLM"/>
    </source>
</evidence>
<sequence length="110" mass="11901">MIDSDEGWVDAVGHCSSALHVIFSPEKKTEFEATPAADATEDGTSVVYANMDVGNEKNTSSPMLSTCYSTLDANALKVDELQNEMAVRKTDTKGLKVNMVARLQATLDEE</sequence>
<organism evidence="1 2">
    <name type="scientific">Opisthorchis felineus</name>
    <dbReference type="NCBI Taxonomy" id="147828"/>
    <lineage>
        <taxon>Eukaryota</taxon>
        <taxon>Metazoa</taxon>
        <taxon>Spiralia</taxon>
        <taxon>Lophotrochozoa</taxon>
        <taxon>Platyhelminthes</taxon>
        <taxon>Trematoda</taxon>
        <taxon>Digenea</taxon>
        <taxon>Opisthorchiida</taxon>
        <taxon>Opisthorchiata</taxon>
        <taxon>Opisthorchiidae</taxon>
        <taxon>Opisthorchis</taxon>
    </lineage>
</organism>
<dbReference type="STRING" id="147828.A0A4S2M3I8"/>
<evidence type="ECO:0000313" key="1">
    <source>
        <dbReference type="EMBL" id="TGZ70845.1"/>
    </source>
</evidence>
<dbReference type="InterPro" id="IPR036361">
    <property type="entry name" value="SAP_dom_sf"/>
</dbReference>
<reference evidence="1 2" key="1">
    <citation type="journal article" date="2019" name="BMC Genomics">
        <title>New insights from Opisthorchis felineus genome: update on genomics of the epidemiologically important liver flukes.</title>
        <authorList>
            <person name="Ershov N.I."/>
            <person name="Mordvinov V.A."/>
            <person name="Prokhortchouk E.B."/>
            <person name="Pakharukova M.Y."/>
            <person name="Gunbin K.V."/>
            <person name="Ustyantsev K."/>
            <person name="Genaev M.A."/>
            <person name="Blinov A.G."/>
            <person name="Mazur A."/>
            <person name="Boulygina E."/>
            <person name="Tsygankova S."/>
            <person name="Khrameeva E."/>
            <person name="Chekanov N."/>
            <person name="Fan G."/>
            <person name="Xiao A."/>
            <person name="Zhang H."/>
            <person name="Xu X."/>
            <person name="Yang H."/>
            <person name="Solovyev V."/>
            <person name="Lee S.M."/>
            <person name="Liu X."/>
            <person name="Afonnikov D.A."/>
            <person name="Skryabin K.G."/>
        </authorList>
    </citation>
    <scope>NUCLEOTIDE SEQUENCE [LARGE SCALE GENOMIC DNA]</scope>
    <source>
        <strain evidence="1">AK-0245</strain>
        <tissue evidence="1">Whole organism</tissue>
    </source>
</reference>
<protein>
    <recommendedName>
        <fullName evidence="3">SAP domain-containing protein</fullName>
    </recommendedName>
</protein>
<gene>
    <name evidence="1" type="ORF">CRM22_002968</name>
</gene>
<keyword evidence="2" id="KW-1185">Reference proteome</keyword>
<name>A0A4S2M3I8_OPIFE</name>